<keyword evidence="1" id="KW-1133">Transmembrane helix</keyword>
<gene>
    <name evidence="2" type="ORF">GKE48_00930</name>
</gene>
<name>A0A7C9H517_9FIRM</name>
<sequence length="152" mass="17447">MYKKCSLRGIVKKKILLCLIAQLICWGIMTMSDYMEETYNDSFNLIVVFVVPLMCGVLYIIFRRWIYDNQMVRLKDVVIICETWLICGLILGFLIGALVNNQMWIVSQATGGWEHLLNGIEYMMFAVTLMGIPFVAVVLIESVIGIVKLLRK</sequence>
<keyword evidence="1" id="KW-0812">Transmembrane</keyword>
<feature type="transmembrane region" description="Helical" evidence="1">
    <location>
        <begin position="74"/>
        <end position="99"/>
    </location>
</feature>
<dbReference type="EMBL" id="WKRD01000001">
    <property type="protein sequence ID" value="MSC56022.1"/>
    <property type="molecule type" value="Genomic_DNA"/>
</dbReference>
<proteinExistence type="predicted"/>
<organism evidence="2 3">
    <name type="scientific">Lachnospira eligens</name>
    <dbReference type="NCBI Taxonomy" id="39485"/>
    <lineage>
        <taxon>Bacteria</taxon>
        <taxon>Bacillati</taxon>
        <taxon>Bacillota</taxon>
        <taxon>Clostridia</taxon>
        <taxon>Lachnospirales</taxon>
        <taxon>Lachnospiraceae</taxon>
        <taxon>Lachnospira</taxon>
    </lineage>
</organism>
<evidence type="ECO:0000313" key="3">
    <source>
        <dbReference type="Proteomes" id="UP000481964"/>
    </source>
</evidence>
<evidence type="ECO:0000313" key="2">
    <source>
        <dbReference type="EMBL" id="MSC56022.1"/>
    </source>
</evidence>
<comment type="caution">
    <text evidence="2">The sequence shown here is derived from an EMBL/GenBank/DDBJ whole genome shotgun (WGS) entry which is preliminary data.</text>
</comment>
<keyword evidence="1" id="KW-0472">Membrane</keyword>
<feature type="transmembrane region" description="Helical" evidence="1">
    <location>
        <begin position="43"/>
        <end position="62"/>
    </location>
</feature>
<reference evidence="2 3" key="1">
    <citation type="journal article" date="2019" name="Nat. Med.">
        <title>A library of human gut bacterial isolates paired with longitudinal multiomics data enables mechanistic microbiome research.</title>
        <authorList>
            <person name="Poyet M."/>
            <person name="Groussin M."/>
            <person name="Gibbons S.M."/>
            <person name="Avila-Pacheco J."/>
            <person name="Jiang X."/>
            <person name="Kearney S.M."/>
            <person name="Perrotta A.R."/>
            <person name="Berdy B."/>
            <person name="Zhao S."/>
            <person name="Lieberman T.D."/>
            <person name="Swanson P.K."/>
            <person name="Smith M."/>
            <person name="Roesemann S."/>
            <person name="Alexander J.E."/>
            <person name="Rich S.A."/>
            <person name="Livny J."/>
            <person name="Vlamakis H."/>
            <person name="Clish C."/>
            <person name="Bullock K."/>
            <person name="Deik A."/>
            <person name="Scott J."/>
            <person name="Pierce K.A."/>
            <person name="Xavier R.J."/>
            <person name="Alm E.J."/>
        </authorList>
    </citation>
    <scope>NUCLEOTIDE SEQUENCE [LARGE SCALE GENOMIC DNA]</scope>
    <source>
        <strain evidence="2 3">BIOML-A1</strain>
    </source>
</reference>
<accession>A0A7C9H517</accession>
<protein>
    <submittedName>
        <fullName evidence="2">Uncharacterized protein</fullName>
    </submittedName>
</protein>
<feature type="transmembrane region" description="Helical" evidence="1">
    <location>
        <begin position="119"/>
        <end position="147"/>
    </location>
</feature>
<dbReference type="RefSeq" id="WP_154300279.1">
    <property type="nucleotide sequence ID" value="NZ_WKRD01000001.1"/>
</dbReference>
<dbReference type="AlphaFoldDB" id="A0A7C9H517"/>
<dbReference type="Proteomes" id="UP000481964">
    <property type="component" value="Unassembled WGS sequence"/>
</dbReference>
<evidence type="ECO:0000256" key="1">
    <source>
        <dbReference type="SAM" id="Phobius"/>
    </source>
</evidence>